<organism evidence="1 2">
    <name type="scientific">Penicillium daleae</name>
    <dbReference type="NCBI Taxonomy" id="63821"/>
    <lineage>
        <taxon>Eukaryota</taxon>
        <taxon>Fungi</taxon>
        <taxon>Dikarya</taxon>
        <taxon>Ascomycota</taxon>
        <taxon>Pezizomycotina</taxon>
        <taxon>Eurotiomycetes</taxon>
        <taxon>Eurotiomycetidae</taxon>
        <taxon>Eurotiales</taxon>
        <taxon>Aspergillaceae</taxon>
        <taxon>Penicillium</taxon>
    </lineage>
</organism>
<evidence type="ECO:0000313" key="1">
    <source>
        <dbReference type="EMBL" id="KAJ5443741.1"/>
    </source>
</evidence>
<proteinExistence type="predicted"/>
<accession>A0AAD6G1A3</accession>
<name>A0AAD6G1A3_9EURO</name>
<comment type="caution">
    <text evidence="1">The sequence shown here is derived from an EMBL/GenBank/DDBJ whole genome shotgun (WGS) entry which is preliminary data.</text>
</comment>
<keyword evidence="2" id="KW-1185">Reference proteome</keyword>
<dbReference type="GeneID" id="81601238"/>
<dbReference type="Proteomes" id="UP001213681">
    <property type="component" value="Unassembled WGS sequence"/>
</dbReference>
<dbReference type="EMBL" id="JAPVEA010000007">
    <property type="protein sequence ID" value="KAJ5443741.1"/>
    <property type="molecule type" value="Genomic_DNA"/>
</dbReference>
<reference evidence="1" key="2">
    <citation type="journal article" date="2023" name="IMA Fungus">
        <title>Comparative genomic study of the Penicillium genus elucidates a diverse pangenome and 15 lateral gene transfer events.</title>
        <authorList>
            <person name="Petersen C."/>
            <person name="Sorensen T."/>
            <person name="Nielsen M.R."/>
            <person name="Sondergaard T.E."/>
            <person name="Sorensen J.L."/>
            <person name="Fitzpatrick D.A."/>
            <person name="Frisvad J.C."/>
            <person name="Nielsen K.L."/>
        </authorList>
    </citation>
    <scope>NUCLEOTIDE SEQUENCE</scope>
    <source>
        <strain evidence="1">IBT 16125</strain>
    </source>
</reference>
<protein>
    <submittedName>
        <fullName evidence="1">Uncharacterized protein</fullName>
    </submittedName>
</protein>
<gene>
    <name evidence="1" type="ORF">N7458_007613</name>
</gene>
<dbReference type="AlphaFoldDB" id="A0AAD6G1A3"/>
<reference evidence="1" key="1">
    <citation type="submission" date="2022-12" db="EMBL/GenBank/DDBJ databases">
        <authorList>
            <person name="Petersen C."/>
        </authorList>
    </citation>
    <scope>NUCLEOTIDE SEQUENCE</scope>
    <source>
        <strain evidence="1">IBT 16125</strain>
    </source>
</reference>
<dbReference type="RefSeq" id="XP_056763821.1">
    <property type="nucleotide sequence ID" value="XM_056910995.1"/>
</dbReference>
<evidence type="ECO:0000313" key="2">
    <source>
        <dbReference type="Proteomes" id="UP001213681"/>
    </source>
</evidence>
<sequence length="148" mass="15896">MVIGPPEDVPAVGVGAILCPAGPWATFIKGYPLKVAATGELFKSSLLESLAQERILWEPLFRLNYAVFFTPTAPAGEVVATRARVEAATIQIVGRSENTACRCCKVHRGPFVHCVRDIAAPRCGTGHRLGKPCSLSSEQAEPRAARRL</sequence>